<accession>A0AAV9HS84</accession>
<name>A0AAV9HS84_9PEZI</name>
<feature type="compositionally biased region" description="Basic and acidic residues" evidence="2">
    <location>
        <begin position="687"/>
        <end position="699"/>
    </location>
</feature>
<dbReference type="InterPro" id="IPR054464">
    <property type="entry name" value="ULD_fung"/>
</dbReference>
<organism evidence="4 5">
    <name type="scientific">Cladorrhinum samala</name>
    <dbReference type="NCBI Taxonomy" id="585594"/>
    <lineage>
        <taxon>Eukaryota</taxon>
        <taxon>Fungi</taxon>
        <taxon>Dikarya</taxon>
        <taxon>Ascomycota</taxon>
        <taxon>Pezizomycotina</taxon>
        <taxon>Sordariomycetes</taxon>
        <taxon>Sordariomycetidae</taxon>
        <taxon>Sordariales</taxon>
        <taxon>Podosporaceae</taxon>
        <taxon>Cladorrhinum</taxon>
    </lineage>
</organism>
<dbReference type="PROSITE" id="PS50005">
    <property type="entry name" value="TPR"/>
    <property type="match status" value="1"/>
</dbReference>
<dbReference type="SUPFAM" id="SSF48452">
    <property type="entry name" value="TPR-like"/>
    <property type="match status" value="1"/>
</dbReference>
<reference evidence="4" key="1">
    <citation type="journal article" date="2023" name="Mol. Phylogenet. Evol.">
        <title>Genome-scale phylogeny and comparative genomics of the fungal order Sordariales.</title>
        <authorList>
            <person name="Hensen N."/>
            <person name="Bonometti L."/>
            <person name="Westerberg I."/>
            <person name="Brannstrom I.O."/>
            <person name="Guillou S."/>
            <person name="Cros-Aarteil S."/>
            <person name="Calhoun S."/>
            <person name="Haridas S."/>
            <person name="Kuo A."/>
            <person name="Mondo S."/>
            <person name="Pangilinan J."/>
            <person name="Riley R."/>
            <person name="LaButti K."/>
            <person name="Andreopoulos B."/>
            <person name="Lipzen A."/>
            <person name="Chen C."/>
            <person name="Yan M."/>
            <person name="Daum C."/>
            <person name="Ng V."/>
            <person name="Clum A."/>
            <person name="Steindorff A."/>
            <person name="Ohm R.A."/>
            <person name="Martin F."/>
            <person name="Silar P."/>
            <person name="Natvig D.O."/>
            <person name="Lalanne C."/>
            <person name="Gautier V."/>
            <person name="Ament-Velasquez S.L."/>
            <person name="Kruys A."/>
            <person name="Hutchinson M.I."/>
            <person name="Powell A.J."/>
            <person name="Barry K."/>
            <person name="Miller A.N."/>
            <person name="Grigoriev I.V."/>
            <person name="Debuchy R."/>
            <person name="Gladieux P."/>
            <person name="Hiltunen Thoren M."/>
            <person name="Johannesson H."/>
        </authorList>
    </citation>
    <scope>NUCLEOTIDE SEQUENCE</scope>
    <source>
        <strain evidence="4">PSN324</strain>
    </source>
</reference>
<feature type="region of interest" description="Disordered" evidence="2">
    <location>
        <begin position="687"/>
        <end position="713"/>
    </location>
</feature>
<dbReference type="Proteomes" id="UP001321749">
    <property type="component" value="Unassembled WGS sequence"/>
</dbReference>
<reference evidence="4" key="2">
    <citation type="submission" date="2023-06" db="EMBL/GenBank/DDBJ databases">
        <authorList>
            <consortium name="Lawrence Berkeley National Laboratory"/>
            <person name="Mondo S.J."/>
            <person name="Hensen N."/>
            <person name="Bonometti L."/>
            <person name="Westerberg I."/>
            <person name="Brannstrom I.O."/>
            <person name="Guillou S."/>
            <person name="Cros-Aarteil S."/>
            <person name="Calhoun S."/>
            <person name="Haridas S."/>
            <person name="Kuo A."/>
            <person name="Pangilinan J."/>
            <person name="Riley R."/>
            <person name="Labutti K."/>
            <person name="Andreopoulos B."/>
            <person name="Lipzen A."/>
            <person name="Chen C."/>
            <person name="Yanf M."/>
            <person name="Daum C."/>
            <person name="Ng V."/>
            <person name="Clum A."/>
            <person name="Steindorff A."/>
            <person name="Ohm R."/>
            <person name="Martin F."/>
            <person name="Silar P."/>
            <person name="Natvig D."/>
            <person name="Lalanne C."/>
            <person name="Gautier V."/>
            <person name="Ament-Velasquez S.L."/>
            <person name="Kruys A."/>
            <person name="Hutchinson M.I."/>
            <person name="Powell A.J."/>
            <person name="Barry K."/>
            <person name="Miller A.N."/>
            <person name="Grigoriev I.V."/>
            <person name="Debuchy R."/>
            <person name="Gladieux P."/>
            <person name="Thoren M.H."/>
            <person name="Johannesson H."/>
        </authorList>
    </citation>
    <scope>NUCLEOTIDE SEQUENCE</scope>
    <source>
        <strain evidence="4">PSN324</strain>
    </source>
</reference>
<gene>
    <name evidence="4" type="ORF">QBC42DRAFT_266889</name>
</gene>
<protein>
    <recommendedName>
        <fullName evidence="3">Ubiquitin-like domain-containing protein</fullName>
    </recommendedName>
</protein>
<evidence type="ECO:0000313" key="4">
    <source>
        <dbReference type="EMBL" id="KAK4462870.1"/>
    </source>
</evidence>
<keyword evidence="5" id="KW-1185">Reference proteome</keyword>
<feature type="domain" description="Ubiquitin-like" evidence="3">
    <location>
        <begin position="302"/>
        <end position="382"/>
    </location>
</feature>
<dbReference type="InterPro" id="IPR011990">
    <property type="entry name" value="TPR-like_helical_dom_sf"/>
</dbReference>
<dbReference type="InterPro" id="IPR019734">
    <property type="entry name" value="TPR_rpt"/>
</dbReference>
<evidence type="ECO:0000256" key="1">
    <source>
        <dbReference type="PROSITE-ProRule" id="PRU00339"/>
    </source>
</evidence>
<sequence length="713" mass="81293">MSFGYAVGDVVAVLGLFERIAIEIRSYRDGPNHFQQLQAELEMHRTTLQSILTLEPTCLKDFVIIQRIRAIALHCRLPLQQFIDQMHGKEHALGNFRTTRGLAAIGTRLHWSLIGSKDVDGLRNTLLSRMLAINLLQGHLQVLQIQRLGPEINHFAKAQSRDLTKFAQEIRILRDTAEKTPQAISDLRMLVESDRLDTTEQLGKIDKKIEVVESNVKKLLTDAFSVVAIFGNDLGERVGTALRQIFDLMAQLRKMMEVLSKTSRALLEAVSKTTSILLDLRNSMKSIAQSIDSLPLHLNLPLIRFNDALGESWAIPFQACTTWQAFKEMLTAVIFREQRPGFDRVIKNQFVLKIAKRNRDVPPSEWKKRIEPGMHIEQWMSVPELEVADSRACPFPECDGTPSDISRSPEEGTCSKCHRSITSRKRYQNLISVQQLDYNGEQITSVDQIQNSSEFRGEARAAGPFQLPKIDIPDNMNDIQHFRRIQYEQPIEAVNSLEEAQEILRTNATDPRANQFMGWHKLALEGDPASAVQHLQTASNWHGTDFDNAAQSNYLLGRAYMALNQLREAYDSYQNAVTGGHLYPTYWISRAILHYRVRQPRDCLDYLGRALRVYPFDQRTWMNLGILYDSVHQFEDSTESFLRCLKLGPGPDSHYARSRLSGDIPPPDINTWERHMVEPALEHVNKTMHAQHDSSKDINLKPIQETADKNKDG</sequence>
<dbReference type="PANTHER" id="PTHR38886:SF1">
    <property type="entry name" value="NACHT-NTPASE AND P-LOOP NTPASES N-TERMINAL DOMAIN-CONTAINING PROTEIN"/>
    <property type="match status" value="1"/>
</dbReference>
<dbReference type="Pfam" id="PF13181">
    <property type="entry name" value="TPR_8"/>
    <property type="match status" value="1"/>
</dbReference>
<keyword evidence="1" id="KW-0802">TPR repeat</keyword>
<evidence type="ECO:0000259" key="3">
    <source>
        <dbReference type="Pfam" id="PF22893"/>
    </source>
</evidence>
<dbReference type="EMBL" id="MU864966">
    <property type="protein sequence ID" value="KAK4462870.1"/>
    <property type="molecule type" value="Genomic_DNA"/>
</dbReference>
<dbReference type="Pfam" id="PF22893">
    <property type="entry name" value="ULD_2"/>
    <property type="match status" value="1"/>
</dbReference>
<proteinExistence type="predicted"/>
<dbReference type="Gene3D" id="1.25.40.10">
    <property type="entry name" value="Tetratricopeptide repeat domain"/>
    <property type="match status" value="1"/>
</dbReference>
<dbReference type="AlphaFoldDB" id="A0AAV9HS84"/>
<evidence type="ECO:0000313" key="5">
    <source>
        <dbReference type="Proteomes" id="UP001321749"/>
    </source>
</evidence>
<dbReference type="SMART" id="SM00028">
    <property type="entry name" value="TPR"/>
    <property type="match status" value="3"/>
</dbReference>
<dbReference type="PANTHER" id="PTHR38886">
    <property type="entry name" value="SESA DOMAIN-CONTAINING PROTEIN"/>
    <property type="match status" value="1"/>
</dbReference>
<comment type="caution">
    <text evidence="4">The sequence shown here is derived from an EMBL/GenBank/DDBJ whole genome shotgun (WGS) entry which is preliminary data.</text>
</comment>
<evidence type="ECO:0000256" key="2">
    <source>
        <dbReference type="SAM" id="MobiDB-lite"/>
    </source>
</evidence>
<feature type="repeat" description="TPR" evidence="1">
    <location>
        <begin position="618"/>
        <end position="651"/>
    </location>
</feature>